<dbReference type="AlphaFoldDB" id="K2FAG3"/>
<evidence type="ECO:0000313" key="1">
    <source>
        <dbReference type="EMBL" id="EKE28121.1"/>
    </source>
</evidence>
<protein>
    <recommendedName>
        <fullName evidence="2">Lipoprotein</fullName>
    </recommendedName>
</protein>
<sequence length="189" mass="22954">MKKFFSLSILFAGLFLTGCDQQSIIDSYYPKTGSESIIKEDSSSKQISPKSDNSKSEKFINKKYWIEFAHPDYLKFEEDDTWVNPIFLYSISATYKRTQFMFYVINKERAEKWIETEMDSSKNIHLKDKIKFKNWNFIWVDRFNPWKMYFMDAYYIWDKYIYQFQSIKGEYSKEMAEIFENMISTFEIK</sequence>
<reference evidence="1" key="1">
    <citation type="journal article" date="2012" name="Science">
        <title>Fermentation, hydrogen, and sulfur metabolism in multiple uncultivated bacterial phyla.</title>
        <authorList>
            <person name="Wrighton K.C."/>
            <person name="Thomas B.C."/>
            <person name="Sharon I."/>
            <person name="Miller C.S."/>
            <person name="Castelle C.J."/>
            <person name="VerBerkmoes N.C."/>
            <person name="Wilkins M.J."/>
            <person name="Hettich R.L."/>
            <person name="Lipton M.S."/>
            <person name="Williams K.H."/>
            <person name="Long P.E."/>
            <person name="Banfield J.F."/>
        </authorList>
    </citation>
    <scope>NUCLEOTIDE SEQUENCE [LARGE SCALE GENOMIC DNA]</scope>
</reference>
<name>K2FAG3_9BACT</name>
<proteinExistence type="predicted"/>
<comment type="caution">
    <text evidence="1">The sequence shown here is derived from an EMBL/GenBank/DDBJ whole genome shotgun (WGS) entry which is preliminary data.</text>
</comment>
<organism evidence="1">
    <name type="scientific">uncultured bacterium</name>
    <name type="common">gcode 4</name>
    <dbReference type="NCBI Taxonomy" id="1234023"/>
    <lineage>
        <taxon>Bacteria</taxon>
        <taxon>environmental samples</taxon>
    </lineage>
</organism>
<dbReference type="EMBL" id="AMFJ01000370">
    <property type="protein sequence ID" value="EKE28121.1"/>
    <property type="molecule type" value="Genomic_DNA"/>
</dbReference>
<evidence type="ECO:0008006" key="2">
    <source>
        <dbReference type="Google" id="ProtNLM"/>
    </source>
</evidence>
<dbReference type="PROSITE" id="PS51257">
    <property type="entry name" value="PROKAR_LIPOPROTEIN"/>
    <property type="match status" value="1"/>
</dbReference>
<gene>
    <name evidence="1" type="ORF">ACD_3C00096G0004</name>
</gene>
<accession>K2FAG3</accession>